<dbReference type="EMBL" id="JBDPGJ010000003">
    <property type="protein sequence ID" value="MEX0406917.1"/>
    <property type="molecule type" value="Genomic_DNA"/>
</dbReference>
<sequence>MGLRRHQVENLVLRGPIFYWRARIPVGFRGTGTNARLSLSLRLSDRKKASLVARRLNAMLLELEMVPKARMATKEQLARIFALEAEAMRAEIEALDLAAKRTGTLRDPEHREADRQVGWAYRLLHTFGSGEDVSFDEGSETREALIEAGAHADDLPFIEATYRSEREITNSDRKGVTRSPFLRDVLHRMAQAELDDTPLHRDAAIEEIFRARADTLLASAEDTRKPKLTGERPPDRQSVAASAGSPPPRPAVLWSEEKPVARAAAEPDLRPEPSVVPVEPVTVQPPVAEAKPPQPKTARKDLPLTDFDRELENLISNRKNEWEDDTASDVRVLVGIFRGILEEHGVAHSGEITQEHVAALRQHFNHILPLYGRSPRLRALSPAALRAESKRRADEAAASGEKIELGLSRATIRRHLGNLDHFLKHLRASHFTVPEWTFEGLRPKKPPKGEIRLQQVKPKPEDIRPLFDIPFFTGRRSVEAPEVAGDLVFHSANYYLPMLFTYLGSRRKEFAGLMVDEIVQSEGHWSIQIKASEVRRIKNAQSHRLLPVPNELLRLNFIEYVERLKKVGHKMLFPELFSPYLQKSDPGDRFYKDFVPIAKKCMPGGLWQRPFHALRHGFANTLKQAGVSDGVIEDISGRLGETETATRYTNPAGLSLIQLIISRYPVITGHLEPKPIRLLPWVEKMEPPPWAGKKSGDRFGNKRGRRPKKAAS</sequence>
<feature type="compositionally biased region" description="Low complexity" evidence="2">
    <location>
        <begin position="272"/>
        <end position="289"/>
    </location>
</feature>
<reference evidence="3 4" key="1">
    <citation type="submission" date="2024-05" db="EMBL/GenBank/DDBJ databases">
        <authorList>
            <person name="Jiang F."/>
        </authorList>
    </citation>
    <scope>NUCLEOTIDE SEQUENCE [LARGE SCALE GENOMIC DNA]</scope>
    <source>
        <strain evidence="3 4">LZ166</strain>
    </source>
</reference>
<keyword evidence="4" id="KW-1185">Reference proteome</keyword>
<evidence type="ECO:0000256" key="2">
    <source>
        <dbReference type="SAM" id="MobiDB-lite"/>
    </source>
</evidence>
<dbReference type="Gene3D" id="1.10.443.10">
    <property type="entry name" value="Intergrase catalytic core"/>
    <property type="match status" value="1"/>
</dbReference>
<feature type="compositionally biased region" description="Basic and acidic residues" evidence="2">
    <location>
        <begin position="255"/>
        <end position="271"/>
    </location>
</feature>
<dbReference type="SUPFAM" id="SSF56349">
    <property type="entry name" value="DNA breaking-rejoining enzymes"/>
    <property type="match status" value="1"/>
</dbReference>
<dbReference type="RefSeq" id="WP_367954797.1">
    <property type="nucleotide sequence ID" value="NZ_JBDPGJ010000003.1"/>
</dbReference>
<evidence type="ECO:0000313" key="3">
    <source>
        <dbReference type="EMBL" id="MEX0406917.1"/>
    </source>
</evidence>
<dbReference type="Proteomes" id="UP001556692">
    <property type="component" value="Unassembled WGS sequence"/>
</dbReference>
<feature type="compositionally biased region" description="Basic residues" evidence="2">
    <location>
        <begin position="701"/>
        <end position="712"/>
    </location>
</feature>
<accession>A0ABV3SJI8</accession>
<comment type="caution">
    <text evidence="3">The sequence shown here is derived from an EMBL/GenBank/DDBJ whole genome shotgun (WGS) entry which is preliminary data.</text>
</comment>
<feature type="region of interest" description="Disordered" evidence="2">
    <location>
        <begin position="220"/>
        <end position="301"/>
    </location>
</feature>
<evidence type="ECO:0000256" key="1">
    <source>
        <dbReference type="ARBA" id="ARBA00023172"/>
    </source>
</evidence>
<feature type="region of interest" description="Disordered" evidence="2">
    <location>
        <begin position="687"/>
        <end position="712"/>
    </location>
</feature>
<name>A0ABV3SJI8_9HYPH</name>
<keyword evidence="1" id="KW-0233">DNA recombination</keyword>
<dbReference type="InterPro" id="IPR013762">
    <property type="entry name" value="Integrase-like_cat_sf"/>
</dbReference>
<evidence type="ECO:0000313" key="4">
    <source>
        <dbReference type="Proteomes" id="UP001556692"/>
    </source>
</evidence>
<proteinExistence type="predicted"/>
<organism evidence="3 4">
    <name type="scientific">Aquibium pacificus</name>
    <dbReference type="NCBI Taxonomy" id="3153579"/>
    <lineage>
        <taxon>Bacteria</taxon>
        <taxon>Pseudomonadati</taxon>
        <taxon>Pseudomonadota</taxon>
        <taxon>Alphaproteobacteria</taxon>
        <taxon>Hyphomicrobiales</taxon>
        <taxon>Phyllobacteriaceae</taxon>
        <taxon>Aquibium</taxon>
    </lineage>
</organism>
<feature type="compositionally biased region" description="Basic and acidic residues" evidence="2">
    <location>
        <begin position="221"/>
        <end position="235"/>
    </location>
</feature>
<gene>
    <name evidence="3" type="ORF">ABGN05_14735</name>
</gene>
<dbReference type="InterPro" id="IPR011010">
    <property type="entry name" value="DNA_brk_join_enz"/>
</dbReference>
<protein>
    <submittedName>
        <fullName evidence="3">Integrase</fullName>
    </submittedName>
</protein>